<keyword evidence="2" id="KW-1185">Reference proteome</keyword>
<evidence type="ECO:0000313" key="1">
    <source>
        <dbReference type="EMBL" id="GIY76424.1"/>
    </source>
</evidence>
<name>A0AAV4W3F3_9ARAC</name>
<dbReference type="AlphaFoldDB" id="A0AAV4W3F3"/>
<dbReference type="EMBL" id="BPLQ01014005">
    <property type="protein sequence ID" value="GIY76424.1"/>
    <property type="molecule type" value="Genomic_DNA"/>
</dbReference>
<accession>A0AAV4W3F3</accession>
<organism evidence="1 2">
    <name type="scientific">Caerostris darwini</name>
    <dbReference type="NCBI Taxonomy" id="1538125"/>
    <lineage>
        <taxon>Eukaryota</taxon>
        <taxon>Metazoa</taxon>
        <taxon>Ecdysozoa</taxon>
        <taxon>Arthropoda</taxon>
        <taxon>Chelicerata</taxon>
        <taxon>Arachnida</taxon>
        <taxon>Araneae</taxon>
        <taxon>Araneomorphae</taxon>
        <taxon>Entelegynae</taxon>
        <taxon>Araneoidea</taxon>
        <taxon>Araneidae</taxon>
        <taxon>Caerostris</taxon>
    </lineage>
</organism>
<dbReference type="Proteomes" id="UP001054837">
    <property type="component" value="Unassembled WGS sequence"/>
</dbReference>
<proteinExistence type="predicted"/>
<reference evidence="1 2" key="1">
    <citation type="submission" date="2021-06" db="EMBL/GenBank/DDBJ databases">
        <title>Caerostris darwini draft genome.</title>
        <authorList>
            <person name="Kono N."/>
            <person name="Arakawa K."/>
        </authorList>
    </citation>
    <scope>NUCLEOTIDE SEQUENCE [LARGE SCALE GENOMIC DNA]</scope>
</reference>
<protein>
    <submittedName>
        <fullName evidence="1">Uncharacterized protein</fullName>
    </submittedName>
</protein>
<gene>
    <name evidence="1" type="ORF">CDAR_568631</name>
</gene>
<evidence type="ECO:0000313" key="2">
    <source>
        <dbReference type="Proteomes" id="UP001054837"/>
    </source>
</evidence>
<sequence>MFCHVHRVEIPLYSLSAVCEASHLFMYFSFELLYTLALKLGPRRFIYPSDLRYAKELQKIPYEVRSDFRGDEDCEEDVSESSHTKILNFVQTMMISLSKKQLLHFKTESKVLLIQ</sequence>
<comment type="caution">
    <text evidence="1">The sequence shown here is derived from an EMBL/GenBank/DDBJ whole genome shotgun (WGS) entry which is preliminary data.</text>
</comment>